<proteinExistence type="predicted"/>
<evidence type="ECO:0000313" key="3">
    <source>
        <dbReference type="Proteomes" id="UP000324222"/>
    </source>
</evidence>
<keyword evidence="3" id="KW-1185">Reference proteome</keyword>
<evidence type="ECO:0000313" key="2">
    <source>
        <dbReference type="EMBL" id="MPC99519.1"/>
    </source>
</evidence>
<sequence length="114" mass="12219">MLIGRIQLAGRAPIGQARPESYLLFSGASVIVEISTGRGTAGVADLGRGRPAPPRSKGKISKSNEKHTRSHGLSSLSSAAEGRRRPAHHYFPFIVASQELMEAVCVKKVLHVLH</sequence>
<dbReference type="Proteomes" id="UP000324222">
    <property type="component" value="Unassembled WGS sequence"/>
</dbReference>
<gene>
    <name evidence="2" type="ORF">E2C01_094938</name>
</gene>
<evidence type="ECO:0000256" key="1">
    <source>
        <dbReference type="SAM" id="MobiDB-lite"/>
    </source>
</evidence>
<name>A0A5B7JXH2_PORTR</name>
<organism evidence="2 3">
    <name type="scientific">Portunus trituberculatus</name>
    <name type="common">Swimming crab</name>
    <name type="synonym">Neptunus trituberculatus</name>
    <dbReference type="NCBI Taxonomy" id="210409"/>
    <lineage>
        <taxon>Eukaryota</taxon>
        <taxon>Metazoa</taxon>
        <taxon>Ecdysozoa</taxon>
        <taxon>Arthropoda</taxon>
        <taxon>Crustacea</taxon>
        <taxon>Multicrustacea</taxon>
        <taxon>Malacostraca</taxon>
        <taxon>Eumalacostraca</taxon>
        <taxon>Eucarida</taxon>
        <taxon>Decapoda</taxon>
        <taxon>Pleocyemata</taxon>
        <taxon>Brachyura</taxon>
        <taxon>Eubrachyura</taxon>
        <taxon>Portunoidea</taxon>
        <taxon>Portunidae</taxon>
        <taxon>Portuninae</taxon>
        <taxon>Portunus</taxon>
    </lineage>
</organism>
<reference evidence="2 3" key="1">
    <citation type="submission" date="2019-05" db="EMBL/GenBank/DDBJ databases">
        <title>Another draft genome of Portunus trituberculatus and its Hox gene families provides insights of decapod evolution.</title>
        <authorList>
            <person name="Jeong J.-H."/>
            <person name="Song I."/>
            <person name="Kim S."/>
            <person name="Choi T."/>
            <person name="Kim D."/>
            <person name="Ryu S."/>
            <person name="Kim W."/>
        </authorList>
    </citation>
    <scope>NUCLEOTIDE SEQUENCE [LARGE SCALE GENOMIC DNA]</scope>
    <source>
        <tissue evidence="2">Muscle</tissue>
    </source>
</reference>
<protein>
    <submittedName>
        <fullName evidence="2">Uncharacterized protein</fullName>
    </submittedName>
</protein>
<comment type="caution">
    <text evidence="2">The sequence shown here is derived from an EMBL/GenBank/DDBJ whole genome shotgun (WGS) entry which is preliminary data.</text>
</comment>
<feature type="region of interest" description="Disordered" evidence="1">
    <location>
        <begin position="41"/>
        <end position="84"/>
    </location>
</feature>
<accession>A0A5B7JXH2</accession>
<dbReference type="EMBL" id="VSRR010118730">
    <property type="protein sequence ID" value="MPC99519.1"/>
    <property type="molecule type" value="Genomic_DNA"/>
</dbReference>
<dbReference type="AlphaFoldDB" id="A0A5B7JXH2"/>